<keyword evidence="2" id="KW-1185">Reference proteome</keyword>
<name>A0A197JFD5_9FUNG</name>
<evidence type="ECO:0000313" key="1">
    <source>
        <dbReference type="EMBL" id="OAQ23840.1"/>
    </source>
</evidence>
<dbReference type="OrthoDB" id="2370745at2759"/>
<evidence type="ECO:0000313" key="2">
    <source>
        <dbReference type="Proteomes" id="UP000078512"/>
    </source>
</evidence>
<gene>
    <name evidence="1" type="ORF">K457DRAFT_130201</name>
</gene>
<proteinExistence type="predicted"/>
<dbReference type="EMBL" id="KV442107">
    <property type="protein sequence ID" value="OAQ23840.1"/>
    <property type="molecule type" value="Genomic_DNA"/>
</dbReference>
<dbReference type="Proteomes" id="UP000078512">
    <property type="component" value="Unassembled WGS sequence"/>
</dbReference>
<reference evidence="1 2" key="1">
    <citation type="submission" date="2016-05" db="EMBL/GenBank/DDBJ databases">
        <title>Genome sequencing reveals origins of a unique bacterial endosymbiosis in the earliest lineages of terrestrial Fungi.</title>
        <authorList>
            <consortium name="DOE Joint Genome Institute"/>
            <person name="Uehling J."/>
            <person name="Gryganskyi A."/>
            <person name="Hameed K."/>
            <person name="Tschaplinski T."/>
            <person name="Misztal P."/>
            <person name="Wu S."/>
            <person name="Desiro A."/>
            <person name="Vande Pol N."/>
            <person name="Du Z.-Y."/>
            <person name="Zienkiewicz A."/>
            <person name="Zienkiewicz K."/>
            <person name="Morin E."/>
            <person name="Tisserant E."/>
            <person name="Splivallo R."/>
            <person name="Hainaut M."/>
            <person name="Henrissat B."/>
            <person name="Ohm R."/>
            <person name="Kuo A."/>
            <person name="Yan J."/>
            <person name="Lipzen A."/>
            <person name="Nolan M."/>
            <person name="Labutti K."/>
            <person name="Barry K."/>
            <person name="Goldstein A."/>
            <person name="Labbe J."/>
            <person name="Schadt C."/>
            <person name="Tuskan G."/>
            <person name="Grigoriev I."/>
            <person name="Martin F."/>
            <person name="Vilgalys R."/>
            <person name="Bonito G."/>
        </authorList>
    </citation>
    <scope>NUCLEOTIDE SEQUENCE [LARGE SCALE GENOMIC DNA]</scope>
    <source>
        <strain evidence="1 2">AG-77</strain>
    </source>
</reference>
<sequence>MSYTATKIPTTLLLPSPELRATDPLSVTRPLRNIRSRSRVRLSALPAFDTMTTTSPDKSGLGRPDFLAFLAKTVITHPGRDLRYLAQLASVSKAFYVAANPILWSHLDWTTTHGETVDRRFVNWLEWYLTEHAGIRNGGVSSSVTGFQTMRAGGHVDVFQMSRSVWSLLHRGAFEALGKAFPNITVLELLEDSVNPEETLQNDRKEVIFGAMNSQAQDQSGDDDSLADMFMAGLTLSHRIRLDSDHTTGFYRPRLEDLALCFPLLKSLVLPEGGLTMVACSSSMESLGDKRKKGEVGQFRKRIRTIEYQTTTTTPPRYLLTPRVWSSAPTFTGRGRGLRQRSPLSMAASAEKMNLMFPDPFDDDGQVWFGQLQHVSCAFDPQSLDNLDRILSDLCVSSLTKVEVRVRPMTLLWLVTTADASQNTNHEEDDGAVGDSYLMSCIRKVHRTLGADCRKNLEWISIPNLDALFTFGYDMDSDEGNPAAGICRDEDKEKSYGDFVTEEICLRHCEGFKDPLYIQPDPLDIYPQFFFV</sequence>
<evidence type="ECO:0008006" key="3">
    <source>
        <dbReference type="Google" id="ProtNLM"/>
    </source>
</evidence>
<dbReference type="AlphaFoldDB" id="A0A197JFD5"/>
<accession>A0A197JFD5</accession>
<organism evidence="1 2">
    <name type="scientific">Linnemannia elongata AG-77</name>
    <dbReference type="NCBI Taxonomy" id="1314771"/>
    <lineage>
        <taxon>Eukaryota</taxon>
        <taxon>Fungi</taxon>
        <taxon>Fungi incertae sedis</taxon>
        <taxon>Mucoromycota</taxon>
        <taxon>Mortierellomycotina</taxon>
        <taxon>Mortierellomycetes</taxon>
        <taxon>Mortierellales</taxon>
        <taxon>Mortierellaceae</taxon>
        <taxon>Linnemannia</taxon>
    </lineage>
</organism>
<protein>
    <recommendedName>
        <fullName evidence="3">F-box domain-containing protein</fullName>
    </recommendedName>
</protein>